<evidence type="ECO:0000313" key="9">
    <source>
        <dbReference type="EMBL" id="CUR57584.1"/>
    </source>
</evidence>
<dbReference type="PANTHER" id="PTHR43652:SF1">
    <property type="entry name" value="RESPONSE REGULATOR"/>
    <property type="match status" value="1"/>
</dbReference>
<dbReference type="GO" id="GO:0006813">
    <property type="term" value="P:potassium ion transport"/>
    <property type="evidence" value="ECO:0007669"/>
    <property type="project" value="InterPro"/>
</dbReference>
<evidence type="ECO:0000256" key="1">
    <source>
        <dbReference type="ARBA" id="ARBA00004141"/>
    </source>
</evidence>
<dbReference type="InterPro" id="IPR051679">
    <property type="entry name" value="DASS-Related_Transporters"/>
</dbReference>
<keyword evidence="5 7" id="KW-1133">Transmembrane helix</keyword>
<evidence type="ECO:0000256" key="3">
    <source>
        <dbReference type="ARBA" id="ARBA00022692"/>
    </source>
</evidence>
<feature type="transmembrane region" description="Helical" evidence="7">
    <location>
        <begin position="379"/>
        <end position="397"/>
    </location>
</feature>
<dbReference type="Gene3D" id="3.30.70.1450">
    <property type="entry name" value="Regulator of K+ conductance, C-terminal domain"/>
    <property type="match status" value="1"/>
</dbReference>
<feature type="transmembrane region" description="Helical" evidence="7">
    <location>
        <begin position="336"/>
        <end position="367"/>
    </location>
</feature>
<evidence type="ECO:0000256" key="7">
    <source>
        <dbReference type="SAM" id="Phobius"/>
    </source>
</evidence>
<dbReference type="Pfam" id="PF03600">
    <property type="entry name" value="CitMHS"/>
    <property type="match status" value="1"/>
</dbReference>
<feature type="transmembrane region" description="Helical" evidence="7">
    <location>
        <begin position="502"/>
        <end position="522"/>
    </location>
</feature>
<dbReference type="EMBL" id="CZKA01000037">
    <property type="protein sequence ID" value="CUR57584.1"/>
    <property type="molecule type" value="Genomic_DNA"/>
</dbReference>
<feature type="transmembrane region" description="Helical" evidence="7">
    <location>
        <begin position="436"/>
        <end position="457"/>
    </location>
</feature>
<dbReference type="GO" id="GO:0005886">
    <property type="term" value="C:plasma membrane"/>
    <property type="evidence" value="ECO:0007669"/>
    <property type="project" value="TreeGrafter"/>
</dbReference>
<keyword evidence="2" id="KW-0813">Transport</keyword>
<keyword evidence="6 7" id="KW-0472">Membrane</keyword>
<name>A0A2P2C6E2_9ZZZZ</name>
<feature type="transmembrane region" description="Helical" evidence="7">
    <location>
        <begin position="135"/>
        <end position="160"/>
    </location>
</feature>
<feature type="transmembrane region" description="Helical" evidence="7">
    <location>
        <begin position="56"/>
        <end position="78"/>
    </location>
</feature>
<gene>
    <name evidence="9" type="ORF">NOCA2420090</name>
</gene>
<sequence>MSDPAIAFTVLGAVIVLFVWNRLPVEVVALGASLALFATGILTVNQVFAGFGDPTVIFIASLFVVTEGLDAAGVPAWAGQRLIELAGTARTRLLVFTMVMVALLTALISVNGAVAALLSMVVVVAVRLNHPPSQLLLPLAFAAHAGSMLALTGTPINVIASDALSDATGETFGYFEFALVGIPLLLGTMAIAVLLGPRLLPDRTAKSVPADLSQHAQTLIQHYRLEDAYDAGALMTPDMGVAEVLVSPRSDLIGEHVFPGMVTPSGDLVILAVQRKGNDTGPAGTILAAGDTLLVQGSWEALSRNVDGDPGVLSVDSLETVRRQAVPLGRNAKQAIAILAGMVLMLALGVTAPAVVGVVAACAMVLLRVITVEQAYRGISWTTVIIVGAMLPLSVALQQTGAADTMANGLVDVVGDAGPYALLLGLFVMTATLGQLISNTATALIVIPIGISAAAELDVSVQPVLMAVTVAAAASFLTPVATPANMMVMGPGGYRFGDYWKFGLPMLIWFGIVSVLVVPIFWSF</sequence>
<dbReference type="InterPro" id="IPR036721">
    <property type="entry name" value="RCK_C_sf"/>
</dbReference>
<keyword evidence="3 7" id="KW-0812">Transmembrane</keyword>
<dbReference type="InterPro" id="IPR004680">
    <property type="entry name" value="Cit_transptr-like_dom"/>
</dbReference>
<feature type="transmembrane region" description="Helical" evidence="7">
    <location>
        <begin position="172"/>
        <end position="196"/>
    </location>
</feature>
<evidence type="ECO:0000259" key="8">
    <source>
        <dbReference type="Pfam" id="PF03600"/>
    </source>
</evidence>
<proteinExistence type="predicted"/>
<evidence type="ECO:0000256" key="6">
    <source>
        <dbReference type="ARBA" id="ARBA00023136"/>
    </source>
</evidence>
<feature type="transmembrane region" description="Helical" evidence="7">
    <location>
        <begin position="409"/>
        <end position="430"/>
    </location>
</feature>
<comment type="subcellular location">
    <subcellularLocation>
        <location evidence="1">Membrane</location>
        <topology evidence="1">Multi-pass membrane protein</topology>
    </subcellularLocation>
</comment>
<feature type="transmembrane region" description="Helical" evidence="7">
    <location>
        <begin position="5"/>
        <end position="21"/>
    </location>
</feature>
<feature type="domain" description="Citrate transporter-like" evidence="8">
    <location>
        <begin position="15"/>
        <end position="443"/>
    </location>
</feature>
<feature type="transmembrane region" description="Helical" evidence="7">
    <location>
        <begin position="98"/>
        <end position="123"/>
    </location>
</feature>
<dbReference type="AlphaFoldDB" id="A0A2P2C6E2"/>
<dbReference type="SUPFAM" id="SSF116726">
    <property type="entry name" value="TrkA C-terminal domain-like"/>
    <property type="match status" value="1"/>
</dbReference>
<accession>A0A2P2C6E2</accession>
<dbReference type="GO" id="GO:0055085">
    <property type="term" value="P:transmembrane transport"/>
    <property type="evidence" value="ECO:0007669"/>
    <property type="project" value="InterPro"/>
</dbReference>
<dbReference type="CDD" id="cd01115">
    <property type="entry name" value="SLC13_permease"/>
    <property type="match status" value="1"/>
</dbReference>
<protein>
    <recommendedName>
        <fullName evidence="8">Citrate transporter-like domain-containing protein</fullName>
    </recommendedName>
</protein>
<dbReference type="PANTHER" id="PTHR43652">
    <property type="entry name" value="BASIC AMINO ACID ANTIPORTER YFCC-RELATED"/>
    <property type="match status" value="1"/>
</dbReference>
<keyword evidence="4" id="KW-0677">Repeat</keyword>
<feature type="transmembrane region" description="Helical" evidence="7">
    <location>
        <begin position="464"/>
        <end position="482"/>
    </location>
</feature>
<evidence type="ECO:0000256" key="2">
    <source>
        <dbReference type="ARBA" id="ARBA00022448"/>
    </source>
</evidence>
<organism evidence="9">
    <name type="scientific">metagenome</name>
    <dbReference type="NCBI Taxonomy" id="256318"/>
    <lineage>
        <taxon>unclassified sequences</taxon>
        <taxon>metagenomes</taxon>
    </lineage>
</organism>
<feature type="transmembrane region" description="Helical" evidence="7">
    <location>
        <begin position="27"/>
        <end position="44"/>
    </location>
</feature>
<evidence type="ECO:0000256" key="5">
    <source>
        <dbReference type="ARBA" id="ARBA00022989"/>
    </source>
</evidence>
<reference evidence="9" key="1">
    <citation type="submission" date="2015-08" db="EMBL/GenBank/DDBJ databases">
        <authorList>
            <person name="Babu N.S."/>
            <person name="Beckwith C.J."/>
            <person name="Beseler K.G."/>
            <person name="Brison A."/>
            <person name="Carone J.V."/>
            <person name="Caskin T.P."/>
            <person name="Diamond M."/>
            <person name="Durham M.E."/>
            <person name="Foxe J.M."/>
            <person name="Go M."/>
            <person name="Henderson B.A."/>
            <person name="Jones I.B."/>
            <person name="McGettigan J.A."/>
            <person name="Micheletti S.J."/>
            <person name="Nasrallah M.E."/>
            <person name="Ortiz D."/>
            <person name="Piller C.R."/>
            <person name="Privatt S.R."/>
            <person name="Schneider S.L."/>
            <person name="Sharp S."/>
            <person name="Smith T.C."/>
            <person name="Stanton J.D."/>
            <person name="Ullery H.E."/>
            <person name="Wilson R.J."/>
            <person name="Serrano M.G."/>
            <person name="Buck G."/>
            <person name="Lee V."/>
            <person name="Wang Y."/>
            <person name="Carvalho R."/>
            <person name="Voegtly L."/>
            <person name="Shi R."/>
            <person name="Duckworth R."/>
            <person name="Johnson A."/>
            <person name="Loviza R."/>
            <person name="Walstead R."/>
            <person name="Shah Z."/>
            <person name="Kiflezghi M."/>
            <person name="Wade K."/>
            <person name="Ball S.L."/>
            <person name="Bradley K.W."/>
            <person name="Asai D.J."/>
            <person name="Bowman C.A."/>
            <person name="Russell D.A."/>
            <person name="Pope W.H."/>
            <person name="Jacobs-Sera D."/>
            <person name="Hendrix R.W."/>
            <person name="Hatfull G.F."/>
        </authorList>
    </citation>
    <scope>NUCLEOTIDE SEQUENCE</scope>
</reference>
<evidence type="ECO:0000256" key="4">
    <source>
        <dbReference type="ARBA" id="ARBA00022737"/>
    </source>
</evidence>